<evidence type="ECO:0000313" key="2">
    <source>
        <dbReference type="EMBL" id="MCX2977369.1"/>
    </source>
</evidence>
<organism evidence="2 3">
    <name type="scientific">Candidatus Marimicrobium litorale</name>
    <dbReference type="NCBI Taxonomy" id="2518991"/>
    <lineage>
        <taxon>Bacteria</taxon>
        <taxon>Pseudomonadati</taxon>
        <taxon>Pseudomonadota</taxon>
        <taxon>Gammaproteobacteria</taxon>
        <taxon>Cellvibrionales</taxon>
        <taxon>Halieaceae</taxon>
        <taxon>Marimicrobium</taxon>
    </lineage>
</organism>
<dbReference type="InterPro" id="IPR032675">
    <property type="entry name" value="LRR_dom_sf"/>
</dbReference>
<feature type="signal peptide" evidence="1">
    <location>
        <begin position="1"/>
        <end position="22"/>
    </location>
</feature>
<dbReference type="Gene3D" id="3.80.10.10">
    <property type="entry name" value="Ribonuclease Inhibitor"/>
    <property type="match status" value="2"/>
</dbReference>
<dbReference type="InterPro" id="IPR053139">
    <property type="entry name" value="Surface_bspA-like"/>
</dbReference>
<reference evidence="2" key="1">
    <citation type="submission" date="2019-02" db="EMBL/GenBank/DDBJ databases">
        <authorList>
            <person name="Li S.-H."/>
        </authorList>
    </citation>
    <scope>NUCLEOTIDE SEQUENCE</scope>
    <source>
        <strain evidence="2">IMCC11814</strain>
    </source>
</reference>
<protein>
    <submittedName>
        <fullName evidence="2">Leucine-rich repeat domain-containing protein</fullName>
    </submittedName>
</protein>
<dbReference type="RefSeq" id="WP_279249091.1">
    <property type="nucleotide sequence ID" value="NZ_SHNO01000001.1"/>
</dbReference>
<evidence type="ECO:0000256" key="1">
    <source>
        <dbReference type="SAM" id="SignalP"/>
    </source>
</evidence>
<proteinExistence type="predicted"/>
<dbReference type="InterPro" id="IPR026906">
    <property type="entry name" value="LRR_5"/>
</dbReference>
<comment type="caution">
    <text evidence="2">The sequence shown here is derived from an EMBL/GenBank/DDBJ whole genome shotgun (WGS) entry which is preliminary data.</text>
</comment>
<evidence type="ECO:0000313" key="3">
    <source>
        <dbReference type="Proteomes" id="UP001143304"/>
    </source>
</evidence>
<dbReference type="PANTHER" id="PTHR45661">
    <property type="entry name" value="SURFACE ANTIGEN"/>
    <property type="match status" value="1"/>
</dbReference>
<feature type="chain" id="PRO_5045170988" evidence="1">
    <location>
        <begin position="23"/>
        <end position="406"/>
    </location>
</feature>
<gene>
    <name evidence="2" type="ORF">EYC82_08385</name>
</gene>
<dbReference type="Pfam" id="PF13306">
    <property type="entry name" value="LRR_5"/>
    <property type="match status" value="2"/>
</dbReference>
<dbReference type="PANTHER" id="PTHR45661:SF3">
    <property type="entry name" value="IG-LIKE DOMAIN-CONTAINING PROTEIN"/>
    <property type="match status" value="1"/>
</dbReference>
<sequence>MKMKLTVLVFFTSMLLAGQVLALPFSTGGLSYNSMGATDVEVTGRASGNIATDIVIPDTVVDSGTTYNVTNIGSLAFFLNSLTSVIIPSSVTTIEVGAFGFNALTSVIIPDSVTTIESGAFGFNTLTSAAFEGDFGSFNLSIFDDNPTLATITYCNGTAGWPQVFNNGSTIVVTTPRKCLSNIDGLSYSVINATDVEVTGRASGNTATDIVIPDTVVVSGTTYSVTTIGDVAFHENALTSVIIPGSVTTIGQNAFSVNALSSVVIPDSVKTIGGGAFDSNALTSVIIPDSVATIGAVAFESNALASLTIGNNVTTIDDYAFGSNALTSVIIPASVTTIGPGAFYNNALTSAAFEGDFLSFSLTMFGLNFNLATITYCDVKTGWPQGFNNGSTIVVTTPIVCLPPGC</sequence>
<dbReference type="EMBL" id="SHNO01000001">
    <property type="protein sequence ID" value="MCX2977369.1"/>
    <property type="molecule type" value="Genomic_DNA"/>
</dbReference>
<name>A0ABT3T797_9GAMM</name>
<dbReference type="Proteomes" id="UP001143304">
    <property type="component" value="Unassembled WGS sequence"/>
</dbReference>
<accession>A0ABT3T797</accession>
<keyword evidence="3" id="KW-1185">Reference proteome</keyword>
<keyword evidence="1" id="KW-0732">Signal</keyword>